<gene>
    <name evidence="5" type="ORF">C6570_14460</name>
</gene>
<dbReference type="EMBL" id="CP027666">
    <property type="protein sequence ID" value="AVO35298.1"/>
    <property type="molecule type" value="Genomic_DNA"/>
</dbReference>
<organism evidence="5 6">
    <name type="scientific">Ottowia oryzae</name>
    <dbReference type="NCBI Taxonomy" id="2109914"/>
    <lineage>
        <taxon>Bacteria</taxon>
        <taxon>Pseudomonadati</taxon>
        <taxon>Pseudomonadota</taxon>
        <taxon>Betaproteobacteria</taxon>
        <taxon>Burkholderiales</taxon>
        <taxon>Comamonadaceae</taxon>
        <taxon>Ottowia</taxon>
    </lineage>
</organism>
<feature type="domain" description="Bacterial Ig-like" evidence="3">
    <location>
        <begin position="304"/>
        <end position="382"/>
    </location>
</feature>
<dbReference type="InterPro" id="IPR026442">
    <property type="entry name" value="IPTL_CTERM"/>
</dbReference>
<evidence type="ECO:0000313" key="5">
    <source>
        <dbReference type="EMBL" id="AVO35298.1"/>
    </source>
</evidence>
<dbReference type="AlphaFoldDB" id="A0A2S0MHE2"/>
<dbReference type="KEGG" id="otk:C6570_14460"/>
<dbReference type="InterPro" id="IPR013320">
    <property type="entry name" value="ConA-like_dom_sf"/>
</dbReference>
<dbReference type="Gene3D" id="2.60.120.200">
    <property type="match status" value="1"/>
</dbReference>
<dbReference type="SUPFAM" id="SSF49899">
    <property type="entry name" value="Concanavalin A-like lectins/glucanases"/>
    <property type="match status" value="1"/>
</dbReference>
<dbReference type="InterPro" id="IPR032109">
    <property type="entry name" value="Big_3_5"/>
</dbReference>
<dbReference type="OrthoDB" id="5024153at2"/>
<name>A0A2S0MHE2_9BURK</name>
<accession>A0A2S0MHE2</accession>
<feature type="domain" description="IPTL-CTERM protein sorting" evidence="4">
    <location>
        <begin position="389"/>
        <end position="414"/>
    </location>
</feature>
<keyword evidence="1" id="KW-1133">Transmembrane helix</keyword>
<dbReference type="Pfam" id="PF16640">
    <property type="entry name" value="Big_3_5"/>
    <property type="match status" value="1"/>
</dbReference>
<protein>
    <recommendedName>
        <fullName evidence="7">Bacterial Ig-like domain-containing protein</fullName>
    </recommendedName>
</protein>
<evidence type="ECO:0008006" key="7">
    <source>
        <dbReference type="Google" id="ProtNLM"/>
    </source>
</evidence>
<evidence type="ECO:0000256" key="1">
    <source>
        <dbReference type="SAM" id="Phobius"/>
    </source>
</evidence>
<dbReference type="Proteomes" id="UP000239709">
    <property type="component" value="Chromosome"/>
</dbReference>
<evidence type="ECO:0000313" key="6">
    <source>
        <dbReference type="Proteomes" id="UP000239709"/>
    </source>
</evidence>
<evidence type="ECO:0000259" key="4">
    <source>
        <dbReference type="Pfam" id="PF18203"/>
    </source>
</evidence>
<keyword evidence="6" id="KW-1185">Reference proteome</keyword>
<evidence type="ECO:0000259" key="3">
    <source>
        <dbReference type="Pfam" id="PF16640"/>
    </source>
</evidence>
<proteinExistence type="predicted"/>
<evidence type="ECO:0000256" key="2">
    <source>
        <dbReference type="SAM" id="SignalP"/>
    </source>
</evidence>
<keyword evidence="1" id="KW-0472">Membrane</keyword>
<dbReference type="NCBIfam" id="TIGR04174">
    <property type="entry name" value="IPTL_CTERM"/>
    <property type="match status" value="1"/>
</dbReference>
<dbReference type="Pfam" id="PF18203">
    <property type="entry name" value="IPTL-CTERM"/>
    <property type="match status" value="1"/>
</dbReference>
<feature type="signal peptide" evidence="2">
    <location>
        <begin position="1"/>
        <end position="22"/>
    </location>
</feature>
<dbReference type="InterPro" id="IPR013783">
    <property type="entry name" value="Ig-like_fold"/>
</dbReference>
<feature type="chain" id="PRO_5015540366" description="Bacterial Ig-like domain-containing protein" evidence="2">
    <location>
        <begin position="23"/>
        <end position="422"/>
    </location>
</feature>
<sequence>MTTTRQMALAAAAMWAAASAQAVTVPPAFTGTTAPNWTLHDDAALTAGPALNLDPDGQGWLRLTPDIARPGPPYVKGSAIYNIPFSSSDGIQATFQYATYRDPANTSSNPLADGLSFYLFDGTANSAPGAGGGSLGYSSSDETAPRSPGVTGGYVGVGLTEWGAFSLPVFGGGCAAGAVGCTTTQSPGITVRGAGTVTSDYPQLAHANASMTTSDRAGARTVRVTITPAPAVLMTVEMDSGSGFVPYIQQLPLGTINGTPPATFKLGFSAANGQYSGVHEVRFLGIQGSRTPTVTLSANRGQCGPATLTAAVAGDGVGAAPTGTVTFVDQGGATLGTATVDPATGQAQWAGALPSGVQTVTARYAGDPVYVAGASTALAQTATTPCPDPIPTLGHWAAALLSAALALVGALSWRKRQAADHR</sequence>
<dbReference type="RefSeq" id="WP_106703847.1">
    <property type="nucleotide sequence ID" value="NZ_CP027666.1"/>
</dbReference>
<reference evidence="5 6" key="1">
    <citation type="submission" date="2018-03" db="EMBL/GenBank/DDBJ databases">
        <title>Genome sequencing of Ottowia sp.</title>
        <authorList>
            <person name="Kim S.-J."/>
            <person name="Heo J."/>
            <person name="Kwon S.-W."/>
        </authorList>
    </citation>
    <scope>NUCLEOTIDE SEQUENCE [LARGE SCALE GENOMIC DNA]</scope>
    <source>
        <strain evidence="5 6">KADR8-3</strain>
    </source>
</reference>
<feature type="transmembrane region" description="Helical" evidence="1">
    <location>
        <begin position="393"/>
        <end position="413"/>
    </location>
</feature>
<keyword evidence="1" id="KW-0812">Transmembrane</keyword>
<keyword evidence="2" id="KW-0732">Signal</keyword>
<dbReference type="Gene3D" id="2.60.40.10">
    <property type="entry name" value="Immunoglobulins"/>
    <property type="match status" value="1"/>
</dbReference>